<dbReference type="Proteomes" id="UP001202248">
    <property type="component" value="Unassembled WGS sequence"/>
</dbReference>
<dbReference type="EMBL" id="JAKWBL010000004">
    <property type="protein sequence ID" value="MCH5599592.1"/>
    <property type="molecule type" value="Genomic_DNA"/>
</dbReference>
<gene>
    <name evidence="2" type="ORF">MKP09_17605</name>
</gene>
<dbReference type="Pfam" id="PF16593">
    <property type="entry name" value="Cas9-BH"/>
    <property type="match status" value="1"/>
</dbReference>
<reference evidence="2 3" key="1">
    <citation type="submission" date="2022-02" db="EMBL/GenBank/DDBJ databases">
        <authorList>
            <person name="Min J."/>
        </authorList>
    </citation>
    <scope>NUCLEOTIDE SEQUENCE [LARGE SCALE GENOMIC DNA]</scope>
    <source>
        <strain evidence="2 3">GR10-1</strain>
    </source>
</reference>
<proteinExistence type="predicted"/>
<dbReference type="Gene3D" id="3.30.420.10">
    <property type="entry name" value="Ribonuclease H-like superfamily/Ribonuclease H"/>
    <property type="match status" value="1"/>
</dbReference>
<evidence type="ECO:0000313" key="3">
    <source>
        <dbReference type="Proteomes" id="UP001202248"/>
    </source>
</evidence>
<dbReference type="InterPro" id="IPR032239">
    <property type="entry name" value="Cas9-BH"/>
</dbReference>
<protein>
    <recommendedName>
        <fullName evidence="1">CRISPR-associated endonuclease Cas9 bridge helix domain-containing protein</fullName>
    </recommendedName>
</protein>
<name>A0ABS9SMK8_9BACT</name>
<sequence>MRTILGLDLGTNSIGWALIQQNFEDKQGEILGIGSRIIPMSQDILGEFGKGNSVSQTAERTGYRGVRRLRERYLLRRERLHRVLNVLGFLPKHYAAQIDFEKRLGKFKAETEPKLVYNNGDFIFKNSFEEMLADFRQHQPQLLINERGEPKLVPYDWAIYYLRKKALTQKIEKEELAWILLNFNQKRGYYQLRGEEEEETPNKLVEFHSLKIVDVIANEAQKGKADIWYSLVLENGWVYRRSSQTPLFDWKDKIRDFIVTTDLNDDGSVKTDKEGNEKEVFVHRAKTTGLY</sequence>
<comment type="caution">
    <text evidence="2">The sequence shown here is derived from an EMBL/GenBank/DDBJ whole genome shotgun (WGS) entry which is preliminary data.</text>
</comment>
<dbReference type="RefSeq" id="WP_240831634.1">
    <property type="nucleotide sequence ID" value="NZ_JAKWBL010000004.1"/>
</dbReference>
<keyword evidence="3" id="KW-1185">Reference proteome</keyword>
<evidence type="ECO:0000259" key="1">
    <source>
        <dbReference type="Pfam" id="PF16593"/>
    </source>
</evidence>
<accession>A0ABS9SMK8</accession>
<evidence type="ECO:0000313" key="2">
    <source>
        <dbReference type="EMBL" id="MCH5599592.1"/>
    </source>
</evidence>
<dbReference type="InterPro" id="IPR036397">
    <property type="entry name" value="RNaseH_sf"/>
</dbReference>
<feature type="domain" description="CRISPR-associated endonuclease Cas9 bridge helix" evidence="1">
    <location>
        <begin position="60"/>
        <end position="95"/>
    </location>
</feature>
<organism evidence="2 3">
    <name type="scientific">Niabella ginsengisoli</name>
    <dbReference type="NCBI Taxonomy" id="522298"/>
    <lineage>
        <taxon>Bacteria</taxon>
        <taxon>Pseudomonadati</taxon>
        <taxon>Bacteroidota</taxon>
        <taxon>Chitinophagia</taxon>
        <taxon>Chitinophagales</taxon>
        <taxon>Chitinophagaceae</taxon>
        <taxon>Niabella</taxon>
    </lineage>
</organism>